<feature type="transmembrane region" description="Helical" evidence="2">
    <location>
        <begin position="414"/>
        <end position="440"/>
    </location>
</feature>
<protein>
    <submittedName>
        <fullName evidence="3">Uncharacterized protein</fullName>
    </submittedName>
</protein>
<proteinExistence type="predicted"/>
<gene>
    <name evidence="3" type="ORF">DdX_02236</name>
</gene>
<feature type="region of interest" description="Disordered" evidence="1">
    <location>
        <begin position="1"/>
        <end position="82"/>
    </location>
</feature>
<feature type="compositionally biased region" description="Basic and acidic residues" evidence="1">
    <location>
        <begin position="522"/>
        <end position="534"/>
    </location>
</feature>
<keyword evidence="2" id="KW-0812">Transmembrane</keyword>
<dbReference type="EMBL" id="JAKKPZ010000002">
    <property type="protein sequence ID" value="KAI1725574.1"/>
    <property type="molecule type" value="Genomic_DNA"/>
</dbReference>
<accession>A0AAD4NAS8</accession>
<reference evidence="3" key="1">
    <citation type="submission" date="2022-01" db="EMBL/GenBank/DDBJ databases">
        <title>Genome Sequence Resource for Two Populations of Ditylenchus destructor, the Migratory Endoparasitic Phytonematode.</title>
        <authorList>
            <person name="Zhang H."/>
            <person name="Lin R."/>
            <person name="Xie B."/>
        </authorList>
    </citation>
    <scope>NUCLEOTIDE SEQUENCE</scope>
    <source>
        <strain evidence="3">BazhouSP</strain>
    </source>
</reference>
<evidence type="ECO:0000313" key="4">
    <source>
        <dbReference type="Proteomes" id="UP001201812"/>
    </source>
</evidence>
<organism evidence="3 4">
    <name type="scientific">Ditylenchus destructor</name>
    <dbReference type="NCBI Taxonomy" id="166010"/>
    <lineage>
        <taxon>Eukaryota</taxon>
        <taxon>Metazoa</taxon>
        <taxon>Ecdysozoa</taxon>
        <taxon>Nematoda</taxon>
        <taxon>Chromadorea</taxon>
        <taxon>Rhabditida</taxon>
        <taxon>Tylenchina</taxon>
        <taxon>Tylenchomorpha</taxon>
        <taxon>Sphaerularioidea</taxon>
        <taxon>Anguinidae</taxon>
        <taxon>Anguininae</taxon>
        <taxon>Ditylenchus</taxon>
    </lineage>
</organism>
<dbReference type="Proteomes" id="UP001201812">
    <property type="component" value="Unassembled WGS sequence"/>
</dbReference>
<dbReference type="AlphaFoldDB" id="A0AAD4NAS8"/>
<comment type="caution">
    <text evidence="3">The sequence shown here is derived from an EMBL/GenBank/DDBJ whole genome shotgun (WGS) entry which is preliminary data.</text>
</comment>
<name>A0AAD4NAS8_9BILA</name>
<feature type="compositionally biased region" description="Low complexity" evidence="1">
    <location>
        <begin position="56"/>
        <end position="82"/>
    </location>
</feature>
<sequence>MSPFASNNQPQQLQQRNNPSQQFQSQRFPAQMSSGMSQQAQKPLSGIPGMGGQRFAQMPGQPMQPAPQQYQPLVNQQQSQQPYMPSMNERRTYPMSRQSGQVRQSGFLTTPYREGFARSTQGNTATLELRLQSYLNRGLTMPNGMTCDCPQQNRCTFLKNIASPCLFSFTAVIVSADQSVNYISTDFIPFNSSGLSAGEWSTPITVDMTTKPQSIDVFVHNLGPVIDQQTSQAVYFDYLTLVDIFVIDLRDYLPIGFGDTYTLTHKVLTGQQVRSTLEVNYAVLCKTGYMGQSCELQCRTTNMPIINQSPVASNFGQSQAVQPVNNALASSNNPQQQLQQNQQRQSQNSPPILCTSVLANATQQQQCTFLNQQRTQVRDCNICNFGVNENNNTCKDAASVYGNTDGVSAIWRTLAFIFGGLLLLLLIALIVLCVVILIGARKKRDERPVMQRPPYGRAVVQDRSARPLLGHDSGDFRQPSSAGTASDEWTKPSVPPAVIQRGLRPQHAPIADTNETSPSDESEFRSPPRREAQV</sequence>
<keyword evidence="2" id="KW-0472">Membrane</keyword>
<evidence type="ECO:0000256" key="1">
    <source>
        <dbReference type="SAM" id="MobiDB-lite"/>
    </source>
</evidence>
<evidence type="ECO:0000256" key="2">
    <source>
        <dbReference type="SAM" id="Phobius"/>
    </source>
</evidence>
<feature type="region of interest" description="Disordered" evidence="1">
    <location>
        <begin position="446"/>
        <end position="534"/>
    </location>
</feature>
<keyword evidence="2" id="KW-1133">Transmembrane helix</keyword>
<evidence type="ECO:0000313" key="3">
    <source>
        <dbReference type="EMBL" id="KAI1725574.1"/>
    </source>
</evidence>
<feature type="compositionally biased region" description="Low complexity" evidence="1">
    <location>
        <begin position="1"/>
        <end position="41"/>
    </location>
</feature>
<keyword evidence="4" id="KW-1185">Reference proteome</keyword>